<dbReference type="RefSeq" id="WP_085068124.1">
    <property type="nucleotide sequence ID" value="NZ_CP019706.1"/>
</dbReference>
<dbReference type="Pfam" id="PF00702">
    <property type="entry name" value="Hydrolase"/>
    <property type="match status" value="1"/>
</dbReference>
<sequence length="226" mass="25462">MLQNWDWILFDADDTLFHFDAFTGLQRLFKDYNVDFTTDDYHEYQLVNKPLWVEYQNGAITALQLQHQRFNGWAEKLNVTPDALNSGFLSAMAEVCVPLEGAVNLINALKGKVKMGIITNGFTALQQVRLQRTGFRDYFDLLVISEQVGHAKPHPAIFDYALEKMGRPAPERVLMVGDNPDSDILGGINAGLKTCWLNADGREKPAAITPDWQVSSLQELQSILFA</sequence>
<dbReference type="KEGG" id="palh:B1H58_04165"/>
<dbReference type="InterPro" id="IPR023214">
    <property type="entry name" value="HAD_sf"/>
</dbReference>
<dbReference type="SFLD" id="SFLDG01135">
    <property type="entry name" value="C1.5.6:_HAD__Beta-PGM__Phospha"/>
    <property type="match status" value="1"/>
</dbReference>
<dbReference type="GO" id="GO:0008253">
    <property type="term" value="F:5'-nucleotidase activity"/>
    <property type="evidence" value="ECO:0007669"/>
    <property type="project" value="InterPro"/>
</dbReference>
<dbReference type="NCBIfam" id="NF006976">
    <property type="entry name" value="PRK09449.1"/>
    <property type="match status" value="1"/>
</dbReference>
<dbReference type="CDD" id="cd04305">
    <property type="entry name" value="HAD_Neu5Ac-Pase_like"/>
    <property type="match status" value="1"/>
</dbReference>
<dbReference type="InterPro" id="IPR023198">
    <property type="entry name" value="PGP-like_dom2"/>
</dbReference>
<dbReference type="GO" id="GO:0046872">
    <property type="term" value="F:metal ion binding"/>
    <property type="evidence" value="ECO:0007669"/>
    <property type="project" value="UniProtKB-KW"/>
</dbReference>
<gene>
    <name evidence="2" type="ORF">B1H58_04165</name>
</gene>
<dbReference type="Gene3D" id="3.40.50.1000">
    <property type="entry name" value="HAD superfamily/HAD-like"/>
    <property type="match status" value="1"/>
</dbReference>
<dbReference type="SFLD" id="SFLDG01129">
    <property type="entry name" value="C1.5:_HAD__Beta-PGM__Phosphata"/>
    <property type="match status" value="1"/>
</dbReference>
<dbReference type="InterPro" id="IPR006439">
    <property type="entry name" value="HAD-SF_hydro_IA"/>
</dbReference>
<dbReference type="InterPro" id="IPR036412">
    <property type="entry name" value="HAD-like_sf"/>
</dbReference>
<dbReference type="Proteomes" id="UP000192900">
    <property type="component" value="Chromosome"/>
</dbReference>
<protein>
    <submittedName>
        <fullName evidence="2">Noncanonical pyrimidine nucleotidase, YjjG family</fullName>
    </submittedName>
</protein>
<name>A0A1W6B2J8_9GAMM</name>
<keyword evidence="1" id="KW-0479">Metal-binding</keyword>
<reference evidence="2 3" key="1">
    <citation type="submission" date="2017-02" db="EMBL/GenBank/DDBJ databases">
        <title>Complete genome sequence of the drought resistance-promoting endophyte Pantoea alhagi LTYR-11Z.</title>
        <authorList>
            <person name="Zhang L."/>
        </authorList>
    </citation>
    <scope>NUCLEOTIDE SEQUENCE [LARGE SCALE GENOMIC DNA]</scope>
    <source>
        <strain evidence="2 3">LTYR-11Z</strain>
    </source>
</reference>
<dbReference type="AlphaFoldDB" id="A0A1W6B2J8"/>
<dbReference type="STRING" id="1891675.B1H58_04165"/>
<evidence type="ECO:0000313" key="2">
    <source>
        <dbReference type="EMBL" id="ARJ41286.1"/>
    </source>
</evidence>
<keyword evidence="3" id="KW-1185">Reference proteome</keyword>
<evidence type="ECO:0000313" key="3">
    <source>
        <dbReference type="Proteomes" id="UP000192900"/>
    </source>
</evidence>
<evidence type="ECO:0000256" key="1">
    <source>
        <dbReference type="ARBA" id="ARBA00022723"/>
    </source>
</evidence>
<dbReference type="PANTHER" id="PTHR47478:SF1">
    <property type="entry name" value="PYRIMIDINE 5'-NUCLEOTIDASE YJJG"/>
    <property type="match status" value="1"/>
</dbReference>
<dbReference type="Gene3D" id="1.10.150.240">
    <property type="entry name" value="Putative phosphatase, domain 2"/>
    <property type="match status" value="1"/>
</dbReference>
<dbReference type="InterPro" id="IPR011951">
    <property type="entry name" value="HAD-SF_hydro_IA_YjjG/PynA"/>
</dbReference>
<dbReference type="SFLD" id="SFLDS00003">
    <property type="entry name" value="Haloacid_Dehalogenase"/>
    <property type="match status" value="1"/>
</dbReference>
<dbReference type="PANTHER" id="PTHR47478">
    <property type="match status" value="1"/>
</dbReference>
<organism evidence="2 3">
    <name type="scientific">Pantoea alhagi</name>
    <dbReference type="NCBI Taxonomy" id="1891675"/>
    <lineage>
        <taxon>Bacteria</taxon>
        <taxon>Pseudomonadati</taxon>
        <taxon>Pseudomonadota</taxon>
        <taxon>Gammaproteobacteria</taxon>
        <taxon>Enterobacterales</taxon>
        <taxon>Erwiniaceae</taxon>
        <taxon>Pantoea</taxon>
    </lineage>
</organism>
<dbReference type="OrthoDB" id="148966at2"/>
<dbReference type="NCBIfam" id="TIGR01549">
    <property type="entry name" value="HAD-SF-IA-v1"/>
    <property type="match status" value="1"/>
</dbReference>
<dbReference type="InterPro" id="IPR052550">
    <property type="entry name" value="Pyrimidine_5'-ntase_YjjG"/>
</dbReference>
<dbReference type="NCBIfam" id="TIGR02254">
    <property type="entry name" value="YjjG_YfnB"/>
    <property type="match status" value="1"/>
</dbReference>
<dbReference type="SUPFAM" id="SSF56784">
    <property type="entry name" value="HAD-like"/>
    <property type="match status" value="1"/>
</dbReference>
<accession>A0A1W6B2J8</accession>
<dbReference type="EMBL" id="CP019706">
    <property type="protein sequence ID" value="ARJ41286.1"/>
    <property type="molecule type" value="Genomic_DNA"/>
</dbReference>
<dbReference type="PRINTS" id="PR00413">
    <property type="entry name" value="HADHALOGNASE"/>
</dbReference>
<proteinExistence type="predicted"/>
<dbReference type="NCBIfam" id="TIGR01509">
    <property type="entry name" value="HAD-SF-IA-v3"/>
    <property type="match status" value="1"/>
</dbReference>